<evidence type="ECO:0000313" key="2">
    <source>
        <dbReference type="EMBL" id="GAA2393993.1"/>
    </source>
</evidence>
<proteinExistence type="predicted"/>
<protein>
    <submittedName>
        <fullName evidence="2">Uncharacterized protein</fullName>
    </submittedName>
</protein>
<dbReference type="EMBL" id="BAAATJ010000006">
    <property type="protein sequence ID" value="GAA2393993.1"/>
    <property type="molecule type" value="Genomic_DNA"/>
</dbReference>
<feature type="region of interest" description="Disordered" evidence="1">
    <location>
        <begin position="217"/>
        <end position="281"/>
    </location>
</feature>
<sequence>MSDAAQPSAAEVRAAAEALKTALDRHLEAVERRSAGGGTAAEAARADAAVLAAFDELAAAGEAYDELLYDVYDEVTPFEVPGGESMPAYTGPEEPSTLSVFIRRDYTVAEPQRLMAQAQRVTELDPDSVDGDTEALEGPFAGSGVHAALGVLFGEYEPDEIATRHREFGLEEGDSTLWVIAGDEPPEPGEWLGAPFESADPERVVCRFDVSAVFDEEDGFYGMAVEEPEDGLALEEDEPEEDGPEEDEPEEDGPEEDEFEEAAPEEDGDGPGRGPSGTAAG</sequence>
<accession>A0ABN3I3N7</accession>
<dbReference type="Proteomes" id="UP001500058">
    <property type="component" value="Unassembled WGS sequence"/>
</dbReference>
<feature type="compositionally biased region" description="Acidic residues" evidence="1">
    <location>
        <begin position="226"/>
        <end position="269"/>
    </location>
</feature>
<name>A0ABN3I3N7_9ACTN</name>
<comment type="caution">
    <text evidence="2">The sequence shown here is derived from an EMBL/GenBank/DDBJ whole genome shotgun (WGS) entry which is preliminary data.</text>
</comment>
<evidence type="ECO:0000313" key="3">
    <source>
        <dbReference type="Proteomes" id="UP001500058"/>
    </source>
</evidence>
<keyword evidence="3" id="KW-1185">Reference proteome</keyword>
<organism evidence="2 3">
    <name type="scientific">Streptomyces glaucosporus</name>
    <dbReference type="NCBI Taxonomy" id="284044"/>
    <lineage>
        <taxon>Bacteria</taxon>
        <taxon>Bacillati</taxon>
        <taxon>Actinomycetota</taxon>
        <taxon>Actinomycetes</taxon>
        <taxon>Kitasatosporales</taxon>
        <taxon>Streptomycetaceae</taxon>
        <taxon>Streptomyces</taxon>
    </lineage>
</organism>
<evidence type="ECO:0000256" key="1">
    <source>
        <dbReference type="SAM" id="MobiDB-lite"/>
    </source>
</evidence>
<gene>
    <name evidence="2" type="ORF">GCM10010420_18850</name>
</gene>
<reference evidence="2 3" key="1">
    <citation type="journal article" date="2019" name="Int. J. Syst. Evol. Microbiol.">
        <title>The Global Catalogue of Microorganisms (GCM) 10K type strain sequencing project: providing services to taxonomists for standard genome sequencing and annotation.</title>
        <authorList>
            <consortium name="The Broad Institute Genomics Platform"/>
            <consortium name="The Broad Institute Genome Sequencing Center for Infectious Disease"/>
            <person name="Wu L."/>
            <person name="Ma J."/>
        </authorList>
    </citation>
    <scope>NUCLEOTIDE SEQUENCE [LARGE SCALE GENOMIC DNA]</scope>
    <source>
        <strain evidence="2 3">JCM 6921</strain>
    </source>
</reference>
<dbReference type="RefSeq" id="WP_344630441.1">
    <property type="nucleotide sequence ID" value="NZ_BAAATJ010000006.1"/>
</dbReference>
<feature type="compositionally biased region" description="Gly residues" evidence="1">
    <location>
        <begin position="271"/>
        <end position="281"/>
    </location>
</feature>